<evidence type="ECO:0000256" key="6">
    <source>
        <dbReference type="ARBA" id="ARBA00023002"/>
    </source>
</evidence>
<name>A0AA38KJA1_TAXCH</name>
<dbReference type="GO" id="GO:0006979">
    <property type="term" value="P:response to oxidative stress"/>
    <property type="evidence" value="ECO:0007669"/>
    <property type="project" value="InterPro"/>
</dbReference>
<feature type="binding site" evidence="8">
    <location>
        <position position="66"/>
    </location>
    <ligand>
        <name>Ca(2+)</name>
        <dbReference type="ChEBI" id="CHEBI:29108"/>
        <label>1</label>
    </ligand>
</feature>
<comment type="similarity">
    <text evidence="9">Belongs to the peroxidase family.</text>
</comment>
<evidence type="ECO:0000313" key="11">
    <source>
        <dbReference type="EMBL" id="KAH9306111.1"/>
    </source>
</evidence>
<keyword evidence="5 8" id="KW-0479">Metal-binding</keyword>
<evidence type="ECO:0000256" key="4">
    <source>
        <dbReference type="ARBA" id="ARBA00022617"/>
    </source>
</evidence>
<feature type="binding site" evidence="8">
    <location>
        <position position="54"/>
    </location>
    <ligand>
        <name>Ca(2+)</name>
        <dbReference type="ChEBI" id="CHEBI:29108"/>
        <label>1</label>
    </ligand>
</feature>
<dbReference type="EMBL" id="JAHRHJ020000008">
    <property type="protein sequence ID" value="KAH9306111.1"/>
    <property type="molecule type" value="Genomic_DNA"/>
</dbReference>
<evidence type="ECO:0000256" key="2">
    <source>
        <dbReference type="ARBA" id="ARBA00001970"/>
    </source>
</evidence>
<dbReference type="InterPro" id="IPR010255">
    <property type="entry name" value="Haem_peroxidase_sf"/>
</dbReference>
<comment type="caution">
    <text evidence="11">The sequence shown here is derived from an EMBL/GenBank/DDBJ whole genome shotgun (WGS) entry which is preliminary data.</text>
</comment>
<gene>
    <name evidence="11" type="ORF">KI387_010515</name>
</gene>
<evidence type="ECO:0000313" key="12">
    <source>
        <dbReference type="Proteomes" id="UP000824469"/>
    </source>
</evidence>
<accession>A0AA38KJA1</accession>
<dbReference type="GO" id="GO:0140825">
    <property type="term" value="F:lactoperoxidase activity"/>
    <property type="evidence" value="ECO:0007669"/>
    <property type="project" value="UniProtKB-EC"/>
</dbReference>
<dbReference type="Proteomes" id="UP000824469">
    <property type="component" value="Unassembled WGS sequence"/>
</dbReference>
<evidence type="ECO:0000256" key="3">
    <source>
        <dbReference type="ARBA" id="ARBA00022559"/>
    </source>
</evidence>
<dbReference type="AlphaFoldDB" id="A0AA38KJA1"/>
<dbReference type="GO" id="GO:0020037">
    <property type="term" value="F:heme binding"/>
    <property type="evidence" value="ECO:0007669"/>
    <property type="project" value="InterPro"/>
</dbReference>
<reference evidence="11 12" key="1">
    <citation type="journal article" date="2021" name="Nat. Plants">
        <title>The Taxus genome provides insights into paclitaxel biosynthesis.</title>
        <authorList>
            <person name="Xiong X."/>
            <person name="Gou J."/>
            <person name="Liao Q."/>
            <person name="Li Y."/>
            <person name="Zhou Q."/>
            <person name="Bi G."/>
            <person name="Li C."/>
            <person name="Du R."/>
            <person name="Wang X."/>
            <person name="Sun T."/>
            <person name="Guo L."/>
            <person name="Liang H."/>
            <person name="Lu P."/>
            <person name="Wu Y."/>
            <person name="Zhang Z."/>
            <person name="Ro D.K."/>
            <person name="Shang Y."/>
            <person name="Huang S."/>
            <person name="Yan J."/>
        </authorList>
    </citation>
    <scope>NUCLEOTIDE SEQUENCE [LARGE SCALE GENOMIC DNA]</scope>
    <source>
        <strain evidence="11">Ta-2019</strain>
    </source>
</reference>
<dbReference type="Pfam" id="PF00141">
    <property type="entry name" value="peroxidase"/>
    <property type="match status" value="1"/>
</dbReference>
<evidence type="ECO:0000259" key="10">
    <source>
        <dbReference type="PROSITE" id="PS50873"/>
    </source>
</evidence>
<keyword evidence="8" id="KW-0106">Calcium</keyword>
<proteinExistence type="inferred from homology"/>
<dbReference type="InterPro" id="IPR000823">
    <property type="entry name" value="Peroxidase_pln"/>
</dbReference>
<evidence type="ECO:0000256" key="9">
    <source>
        <dbReference type="RuleBase" id="RU004241"/>
    </source>
</evidence>
<keyword evidence="7" id="KW-0408">Iron</keyword>
<dbReference type="GO" id="GO:0046872">
    <property type="term" value="F:metal ion binding"/>
    <property type="evidence" value="ECO:0007669"/>
    <property type="project" value="UniProtKB-KW"/>
</dbReference>
<dbReference type="PANTHER" id="PTHR31388">
    <property type="entry name" value="PEROXIDASE 72-RELATED"/>
    <property type="match status" value="1"/>
</dbReference>
<dbReference type="Gene3D" id="1.10.520.10">
    <property type="match status" value="1"/>
</dbReference>
<keyword evidence="4" id="KW-0349">Heme</keyword>
<organism evidence="11 12">
    <name type="scientific">Taxus chinensis</name>
    <name type="common">Chinese yew</name>
    <name type="synonym">Taxus wallichiana var. chinensis</name>
    <dbReference type="NCBI Taxonomy" id="29808"/>
    <lineage>
        <taxon>Eukaryota</taxon>
        <taxon>Viridiplantae</taxon>
        <taxon>Streptophyta</taxon>
        <taxon>Embryophyta</taxon>
        <taxon>Tracheophyta</taxon>
        <taxon>Spermatophyta</taxon>
        <taxon>Pinopsida</taxon>
        <taxon>Pinidae</taxon>
        <taxon>Conifers II</taxon>
        <taxon>Cupressales</taxon>
        <taxon>Taxaceae</taxon>
        <taxon>Taxus</taxon>
    </lineage>
</organism>
<keyword evidence="12" id="KW-1185">Reference proteome</keyword>
<keyword evidence="3" id="KW-0575">Peroxidase</keyword>
<comment type="cofactor">
    <cofactor evidence="8">
        <name>Ca(2+)</name>
        <dbReference type="ChEBI" id="CHEBI:29108"/>
    </cofactor>
    <text evidence="8">Binds 2 calcium ions per subunit.</text>
</comment>
<feature type="binding site" evidence="8">
    <location>
        <position position="52"/>
    </location>
    <ligand>
        <name>Ca(2+)</name>
        <dbReference type="ChEBI" id="CHEBI:29108"/>
        <label>1</label>
    </ligand>
</feature>
<feature type="non-terminal residue" evidence="11">
    <location>
        <position position="106"/>
    </location>
</feature>
<dbReference type="SUPFAM" id="SSF48113">
    <property type="entry name" value="Heme-dependent peroxidases"/>
    <property type="match status" value="1"/>
</dbReference>
<comment type="catalytic activity">
    <reaction evidence="1">
        <text>2 a phenolic donor + H2O2 = 2 a phenolic radical donor + 2 H2O</text>
        <dbReference type="Rhea" id="RHEA:56136"/>
        <dbReference type="ChEBI" id="CHEBI:15377"/>
        <dbReference type="ChEBI" id="CHEBI:16240"/>
        <dbReference type="ChEBI" id="CHEBI:139520"/>
        <dbReference type="ChEBI" id="CHEBI:139521"/>
        <dbReference type="EC" id="1.11.1.7"/>
    </reaction>
</comment>
<dbReference type="PROSITE" id="PS50873">
    <property type="entry name" value="PEROXIDASE_4"/>
    <property type="match status" value="1"/>
</dbReference>
<dbReference type="PRINTS" id="PR00461">
    <property type="entry name" value="PLPEROXIDASE"/>
</dbReference>
<dbReference type="InterPro" id="IPR002016">
    <property type="entry name" value="Haem_peroxidase"/>
</dbReference>
<feature type="domain" description="Plant heme peroxidase family profile" evidence="10">
    <location>
        <begin position="49"/>
        <end position="106"/>
    </location>
</feature>
<protein>
    <recommendedName>
        <fullName evidence="10">Plant heme peroxidase family profile domain-containing protein</fullName>
    </recommendedName>
</protein>
<comment type="cofactor">
    <cofactor evidence="2">
        <name>heme b</name>
        <dbReference type="ChEBI" id="CHEBI:60344"/>
    </cofactor>
</comment>
<evidence type="ECO:0000256" key="1">
    <source>
        <dbReference type="ARBA" id="ARBA00000189"/>
    </source>
</evidence>
<dbReference type="PANTHER" id="PTHR31388:SF5">
    <property type="entry name" value="PEROXIDASE"/>
    <property type="match status" value="1"/>
</dbReference>
<evidence type="ECO:0000256" key="8">
    <source>
        <dbReference type="PIRSR" id="PIRSR600823-3"/>
    </source>
</evidence>
<sequence length="106" mass="11580">MEIEQRHVEFVKEVENVTVVDVARLIVNATSHPSLFCFSKILSVPNITEGCDDSLLLGDTPNFTGEKTTTPNVNSVRGFEVIDNIKAQVETACKGVVSCDDILTLI</sequence>
<evidence type="ECO:0000256" key="7">
    <source>
        <dbReference type="ARBA" id="ARBA00023004"/>
    </source>
</evidence>
<keyword evidence="6" id="KW-0560">Oxidoreductase</keyword>
<evidence type="ECO:0000256" key="5">
    <source>
        <dbReference type="ARBA" id="ARBA00022723"/>
    </source>
</evidence>
<feature type="binding site" evidence="8">
    <location>
        <position position="50"/>
    </location>
    <ligand>
        <name>Ca(2+)</name>
        <dbReference type="ChEBI" id="CHEBI:29108"/>
        <label>1</label>
    </ligand>
</feature>